<proteinExistence type="predicted"/>
<evidence type="ECO:0000256" key="1">
    <source>
        <dbReference type="SAM" id="MobiDB-lite"/>
    </source>
</evidence>
<sequence>MTLRTTRREKSSDIPYSRATNKGHPEVITVENAGAESEASGLHIAWMCCVWMGFKQSLLKLSTCKFRTFTSNELNLKNLKVFNAIREFIFQCNSIDRNEGEVETNFLNKTRKELKPVKPKAAEEGEEEEEGAPRARGFALGAASPIKTSSPSQPDWNCQPFAVEGKLQEEEDHQGWRPPKAISPQQGDLRLSGPPSGQGAGSGARTRDRRIPADLRADSLATVPPTLLTVEQLMNRRIPENDLSGLHVEPVAHNNMEEDTSRQTIIVKVYRELYPAESRRQTIIEKVCRELHSAETSRQTIIEKFYR</sequence>
<protein>
    <recommendedName>
        <fullName evidence="4">BEN domain-containing protein</fullName>
    </recommendedName>
</protein>
<feature type="region of interest" description="Disordered" evidence="1">
    <location>
        <begin position="114"/>
        <end position="135"/>
    </location>
</feature>
<evidence type="ECO:0008006" key="4">
    <source>
        <dbReference type="Google" id="ProtNLM"/>
    </source>
</evidence>
<comment type="caution">
    <text evidence="2">The sequence shown here is derived from an EMBL/GenBank/DDBJ whole genome shotgun (WGS) entry which is preliminary data.</text>
</comment>
<dbReference type="EMBL" id="BLXT01002861">
    <property type="protein sequence ID" value="GFN98785.1"/>
    <property type="molecule type" value="Genomic_DNA"/>
</dbReference>
<feature type="compositionally biased region" description="Basic and acidic residues" evidence="1">
    <location>
        <begin position="114"/>
        <end position="123"/>
    </location>
</feature>
<evidence type="ECO:0000313" key="2">
    <source>
        <dbReference type="EMBL" id="GFN98785.1"/>
    </source>
</evidence>
<feature type="region of interest" description="Disordered" evidence="1">
    <location>
        <begin position="168"/>
        <end position="210"/>
    </location>
</feature>
<name>A0AAV3ZW69_9GAST</name>
<organism evidence="2 3">
    <name type="scientific">Plakobranchus ocellatus</name>
    <dbReference type="NCBI Taxonomy" id="259542"/>
    <lineage>
        <taxon>Eukaryota</taxon>
        <taxon>Metazoa</taxon>
        <taxon>Spiralia</taxon>
        <taxon>Lophotrochozoa</taxon>
        <taxon>Mollusca</taxon>
        <taxon>Gastropoda</taxon>
        <taxon>Heterobranchia</taxon>
        <taxon>Euthyneura</taxon>
        <taxon>Panpulmonata</taxon>
        <taxon>Sacoglossa</taxon>
        <taxon>Placobranchoidea</taxon>
        <taxon>Plakobranchidae</taxon>
        <taxon>Plakobranchus</taxon>
    </lineage>
</organism>
<feature type="region of interest" description="Disordered" evidence="1">
    <location>
        <begin position="1"/>
        <end position="20"/>
    </location>
</feature>
<dbReference type="Proteomes" id="UP000735302">
    <property type="component" value="Unassembled WGS sequence"/>
</dbReference>
<accession>A0AAV3ZW69</accession>
<gene>
    <name evidence="2" type="ORF">PoB_002529100</name>
</gene>
<evidence type="ECO:0000313" key="3">
    <source>
        <dbReference type="Proteomes" id="UP000735302"/>
    </source>
</evidence>
<dbReference type="AlphaFoldDB" id="A0AAV3ZW69"/>
<reference evidence="2 3" key="1">
    <citation type="journal article" date="2021" name="Elife">
        <title>Chloroplast acquisition without the gene transfer in kleptoplastic sea slugs, Plakobranchus ocellatus.</title>
        <authorList>
            <person name="Maeda T."/>
            <person name="Takahashi S."/>
            <person name="Yoshida T."/>
            <person name="Shimamura S."/>
            <person name="Takaki Y."/>
            <person name="Nagai Y."/>
            <person name="Toyoda A."/>
            <person name="Suzuki Y."/>
            <person name="Arimoto A."/>
            <person name="Ishii H."/>
            <person name="Satoh N."/>
            <person name="Nishiyama T."/>
            <person name="Hasebe M."/>
            <person name="Maruyama T."/>
            <person name="Minagawa J."/>
            <person name="Obokata J."/>
            <person name="Shigenobu S."/>
        </authorList>
    </citation>
    <scope>NUCLEOTIDE SEQUENCE [LARGE SCALE GENOMIC DNA]</scope>
</reference>
<keyword evidence="3" id="KW-1185">Reference proteome</keyword>
<feature type="compositionally biased region" description="Basic and acidic residues" evidence="1">
    <location>
        <begin position="1"/>
        <end position="12"/>
    </location>
</feature>